<reference evidence="1" key="1">
    <citation type="journal article" date="2014" name="PLoS Genet.">
        <title>The Genome of Spironucleus salmonicida Highlights a Fish Pathogen Adapted to Fluctuating Environments.</title>
        <authorList>
            <person name="Xu F."/>
            <person name="Jerlstrom-Hultqvist J."/>
            <person name="Einarsson E."/>
            <person name="Astvaldsson A."/>
            <person name="Svard S.G."/>
            <person name="Andersson J.O."/>
        </authorList>
    </citation>
    <scope>NUCLEOTIDE SEQUENCE</scope>
    <source>
        <strain evidence="1">ATCC 50377</strain>
    </source>
</reference>
<comment type="caution">
    <text evidence="1">The sequence shown here is derived from an EMBL/GenBank/DDBJ whole genome shotgun (WGS) entry which is preliminary data.</text>
</comment>
<dbReference type="EMBL" id="AUWU02000005">
    <property type="protein sequence ID" value="KAH0572950.1"/>
    <property type="molecule type" value="Genomic_DNA"/>
</dbReference>
<dbReference type="RefSeq" id="XP_067763723.1">
    <property type="nucleotide sequence ID" value="XM_067908902.1"/>
</dbReference>
<dbReference type="AlphaFoldDB" id="A0A9P8LRE3"/>
<evidence type="ECO:0000313" key="2">
    <source>
        <dbReference type="EMBL" id="KAH0572963.1"/>
    </source>
</evidence>
<dbReference type="Proteomes" id="UP000018208">
    <property type="component" value="Unassembled WGS sequence"/>
</dbReference>
<dbReference type="KEGG" id="ssao:94299088"/>
<accession>A0A9P8LRE3</accession>
<organism evidence="1 3">
    <name type="scientific">Spironucleus salmonicida</name>
    <dbReference type="NCBI Taxonomy" id="348837"/>
    <lineage>
        <taxon>Eukaryota</taxon>
        <taxon>Metamonada</taxon>
        <taxon>Diplomonadida</taxon>
        <taxon>Hexamitidae</taxon>
        <taxon>Hexamitinae</taxon>
        <taxon>Spironucleus</taxon>
    </lineage>
</organism>
<name>A0A9P8LRE3_9EUKA</name>
<sequence length="80" mass="8577">MLVNPTSEGLMATAIVVARPASPAAEGGSCAVSPIEPLESRRYQLDNYANKTKHGCRCAEWAFESQETGNQYGGWCNARG</sequence>
<gene>
    <name evidence="1" type="ORF">SS50377_25065</name>
    <name evidence="2" type="ORF">SS50377_25078</name>
</gene>
<dbReference type="EMBL" id="AUWU02000005">
    <property type="protein sequence ID" value="KAH0572963.1"/>
    <property type="molecule type" value="Genomic_DNA"/>
</dbReference>
<evidence type="ECO:0000313" key="1">
    <source>
        <dbReference type="EMBL" id="KAH0572950.1"/>
    </source>
</evidence>
<keyword evidence="3" id="KW-1185">Reference proteome</keyword>
<reference evidence="1" key="2">
    <citation type="submission" date="2020-12" db="EMBL/GenBank/DDBJ databases">
        <title>New Spironucleus salmonicida genome in near-complete chromosomes.</title>
        <authorList>
            <person name="Xu F."/>
            <person name="Kurt Z."/>
            <person name="Jimenez-Gonzalez A."/>
            <person name="Astvaldsson A."/>
            <person name="Andersson J.O."/>
            <person name="Svard S.G."/>
        </authorList>
    </citation>
    <scope>NUCLEOTIDE SEQUENCE</scope>
    <source>
        <strain evidence="1">ATCC 50377</strain>
    </source>
</reference>
<proteinExistence type="predicted"/>
<protein>
    <submittedName>
        <fullName evidence="1">Uncharacterized protein</fullName>
    </submittedName>
</protein>
<dbReference type="GeneID" id="94299088"/>
<evidence type="ECO:0000313" key="3">
    <source>
        <dbReference type="Proteomes" id="UP000018208"/>
    </source>
</evidence>